<dbReference type="Gene3D" id="1.20.1250.20">
    <property type="entry name" value="MFS general substrate transporter like domains"/>
    <property type="match status" value="2"/>
</dbReference>
<feature type="transmembrane region" description="Helical" evidence="5">
    <location>
        <begin position="33"/>
        <end position="56"/>
    </location>
</feature>
<sequence length="451" mass="46151">MRLPVLLAAWFMAQFDFFVVNVAAPTFVRELGAGPVALELIVGGYAFTYAAGMVTAGRLGDRYGHRRLFVIGVAAFTVTSLACGLAAGPGQLVAARLAQGLAGALMVPQVLGTITATYPPERRGRAIGWYGVTGGLGSIAGQVLGGLLLVSDVFGLGWRVVFLINVPVGLLTLALARRLPESRVSRARGLDPLGAVGIAGTLALALVPLTLGRTLGWPAWTVVALCLSPLAALGTVAWQRRLAARGRDPILAPTLFRTRSYVLGILSVLLFMAYFAAFMFTLALLLQDGHGLSAFQAGCAFAPMGVSFGVTALLGARWTTRYGLRVVGIGCATVAAGLLVLAGTNRLAVVIVAITLVGAGNGLILPQLIGAALRGVPPESAGTASAVVSTAQQFAGAAGVTLLGTLFFAVLPGHGTAAAMRATVVVDLVLIAAVAGLVGLLARTGRAPARR</sequence>
<feature type="transmembrane region" description="Helical" evidence="5">
    <location>
        <begin position="189"/>
        <end position="211"/>
    </location>
</feature>
<evidence type="ECO:0000256" key="2">
    <source>
        <dbReference type="ARBA" id="ARBA00022692"/>
    </source>
</evidence>
<dbReference type="PANTHER" id="PTHR42718:SF39">
    <property type="entry name" value="ACTINORHODIN TRANSPORTER-RELATED"/>
    <property type="match status" value="1"/>
</dbReference>
<dbReference type="EMBL" id="BOMB01000033">
    <property type="protein sequence ID" value="GID14792.1"/>
    <property type="molecule type" value="Genomic_DNA"/>
</dbReference>
<comment type="caution">
    <text evidence="7">The sequence shown here is derived from an EMBL/GenBank/DDBJ whole genome shotgun (WGS) entry which is preliminary data.</text>
</comment>
<dbReference type="InterPro" id="IPR011701">
    <property type="entry name" value="MFS"/>
</dbReference>
<keyword evidence="8" id="KW-1185">Reference proteome</keyword>
<proteinExistence type="predicted"/>
<feature type="transmembrane region" description="Helical" evidence="5">
    <location>
        <begin position="260"/>
        <end position="286"/>
    </location>
</feature>
<dbReference type="AlphaFoldDB" id="A0A8J3JAF9"/>
<feature type="transmembrane region" description="Helical" evidence="5">
    <location>
        <begin position="348"/>
        <end position="373"/>
    </location>
</feature>
<dbReference type="InterPro" id="IPR020846">
    <property type="entry name" value="MFS_dom"/>
</dbReference>
<organism evidence="7 8">
    <name type="scientific">Actinocatenispora rupis</name>
    <dbReference type="NCBI Taxonomy" id="519421"/>
    <lineage>
        <taxon>Bacteria</taxon>
        <taxon>Bacillati</taxon>
        <taxon>Actinomycetota</taxon>
        <taxon>Actinomycetes</taxon>
        <taxon>Micromonosporales</taxon>
        <taxon>Micromonosporaceae</taxon>
        <taxon>Actinocatenispora</taxon>
    </lineage>
</organism>
<feature type="transmembrane region" description="Helical" evidence="5">
    <location>
        <begin position="322"/>
        <end position="342"/>
    </location>
</feature>
<reference evidence="7" key="1">
    <citation type="submission" date="2021-01" db="EMBL/GenBank/DDBJ databases">
        <title>Whole genome shotgun sequence of Actinocatenispora rupis NBRC 107355.</title>
        <authorList>
            <person name="Komaki H."/>
            <person name="Tamura T."/>
        </authorList>
    </citation>
    <scope>NUCLEOTIDE SEQUENCE</scope>
    <source>
        <strain evidence="7">NBRC 107355</strain>
    </source>
</reference>
<evidence type="ECO:0000256" key="5">
    <source>
        <dbReference type="SAM" id="Phobius"/>
    </source>
</evidence>
<protein>
    <submittedName>
        <fullName evidence="7">MFS transporter</fullName>
    </submittedName>
</protein>
<evidence type="ECO:0000259" key="6">
    <source>
        <dbReference type="PROSITE" id="PS50850"/>
    </source>
</evidence>
<feature type="transmembrane region" description="Helical" evidence="5">
    <location>
        <begin position="127"/>
        <end position="150"/>
    </location>
</feature>
<dbReference type="CDD" id="cd17321">
    <property type="entry name" value="MFS_MMR_MDR_like"/>
    <property type="match status" value="1"/>
</dbReference>
<keyword evidence="2 5" id="KW-0812">Transmembrane</keyword>
<comment type="subcellular location">
    <subcellularLocation>
        <location evidence="1">Cell membrane</location>
        <topology evidence="1">Multi-pass membrane protein</topology>
    </subcellularLocation>
</comment>
<dbReference type="Proteomes" id="UP000612808">
    <property type="component" value="Unassembled WGS sequence"/>
</dbReference>
<keyword evidence="3 5" id="KW-1133">Transmembrane helix</keyword>
<feature type="transmembrane region" description="Helical" evidence="5">
    <location>
        <begin position="217"/>
        <end position="239"/>
    </location>
</feature>
<dbReference type="GO" id="GO:0022857">
    <property type="term" value="F:transmembrane transporter activity"/>
    <property type="evidence" value="ECO:0007669"/>
    <property type="project" value="InterPro"/>
</dbReference>
<evidence type="ECO:0000256" key="3">
    <source>
        <dbReference type="ARBA" id="ARBA00022989"/>
    </source>
</evidence>
<dbReference type="GO" id="GO:0005886">
    <property type="term" value="C:plasma membrane"/>
    <property type="evidence" value="ECO:0007669"/>
    <property type="project" value="UniProtKB-SubCell"/>
</dbReference>
<feature type="transmembrane region" description="Helical" evidence="5">
    <location>
        <begin position="93"/>
        <end position="115"/>
    </location>
</feature>
<evidence type="ECO:0000313" key="8">
    <source>
        <dbReference type="Proteomes" id="UP000612808"/>
    </source>
</evidence>
<dbReference type="RefSeq" id="WP_203662725.1">
    <property type="nucleotide sequence ID" value="NZ_BAAAZM010000012.1"/>
</dbReference>
<feature type="transmembrane region" description="Helical" evidence="5">
    <location>
        <begin position="156"/>
        <end position="177"/>
    </location>
</feature>
<dbReference type="SUPFAM" id="SSF103473">
    <property type="entry name" value="MFS general substrate transporter"/>
    <property type="match status" value="1"/>
</dbReference>
<dbReference type="Pfam" id="PF07690">
    <property type="entry name" value="MFS_1"/>
    <property type="match status" value="1"/>
</dbReference>
<dbReference type="PROSITE" id="PS50850">
    <property type="entry name" value="MFS"/>
    <property type="match status" value="1"/>
</dbReference>
<evidence type="ECO:0000256" key="1">
    <source>
        <dbReference type="ARBA" id="ARBA00004651"/>
    </source>
</evidence>
<feature type="transmembrane region" description="Helical" evidence="5">
    <location>
        <begin position="68"/>
        <end position="87"/>
    </location>
</feature>
<accession>A0A8J3JAF9</accession>
<keyword evidence="4 5" id="KW-0472">Membrane</keyword>
<feature type="transmembrane region" description="Helical" evidence="5">
    <location>
        <begin position="292"/>
        <end position="315"/>
    </location>
</feature>
<feature type="transmembrane region" description="Helical" evidence="5">
    <location>
        <begin position="418"/>
        <end position="442"/>
    </location>
</feature>
<evidence type="ECO:0000313" key="7">
    <source>
        <dbReference type="EMBL" id="GID14792.1"/>
    </source>
</evidence>
<feature type="transmembrane region" description="Helical" evidence="5">
    <location>
        <begin position="394"/>
        <end position="412"/>
    </location>
</feature>
<dbReference type="PANTHER" id="PTHR42718">
    <property type="entry name" value="MAJOR FACILITATOR SUPERFAMILY MULTIDRUG TRANSPORTER MFSC"/>
    <property type="match status" value="1"/>
</dbReference>
<dbReference type="InterPro" id="IPR036259">
    <property type="entry name" value="MFS_trans_sf"/>
</dbReference>
<name>A0A8J3JAF9_9ACTN</name>
<gene>
    <name evidence="7" type="ORF">Aru02nite_56810</name>
</gene>
<feature type="domain" description="Major facilitator superfamily (MFS) profile" evidence="6">
    <location>
        <begin position="2"/>
        <end position="451"/>
    </location>
</feature>
<evidence type="ECO:0000256" key="4">
    <source>
        <dbReference type="ARBA" id="ARBA00023136"/>
    </source>
</evidence>